<dbReference type="GO" id="GO:0006995">
    <property type="term" value="P:cellular response to nitrogen starvation"/>
    <property type="evidence" value="ECO:0007669"/>
    <property type="project" value="UniProtKB-ARBA"/>
</dbReference>
<feature type="compositionally biased region" description="Basic and acidic residues" evidence="8">
    <location>
        <begin position="129"/>
        <end position="141"/>
    </location>
</feature>
<dbReference type="PANTHER" id="PTHR33348">
    <property type="entry name" value="PRECURSOR OF CEP5"/>
    <property type="match status" value="1"/>
</dbReference>
<evidence type="ECO:0008006" key="12">
    <source>
        <dbReference type="Google" id="ProtNLM"/>
    </source>
</evidence>
<dbReference type="EMBL" id="BSYR01000049">
    <property type="protein sequence ID" value="GMJ07986.1"/>
    <property type="molecule type" value="Genomic_DNA"/>
</dbReference>
<dbReference type="InterPro" id="IPR033250">
    <property type="entry name" value="CEP"/>
</dbReference>
<comment type="caution">
    <text evidence="10">The sequence shown here is derived from an EMBL/GenBank/DDBJ whole genome shotgun (WGS) entry which is preliminary data.</text>
</comment>
<organism evidence="10 11">
    <name type="scientific">Hibiscus trionum</name>
    <name type="common">Flower of an hour</name>
    <dbReference type="NCBI Taxonomy" id="183268"/>
    <lineage>
        <taxon>Eukaryota</taxon>
        <taxon>Viridiplantae</taxon>
        <taxon>Streptophyta</taxon>
        <taxon>Embryophyta</taxon>
        <taxon>Tracheophyta</taxon>
        <taxon>Spermatophyta</taxon>
        <taxon>Magnoliopsida</taxon>
        <taxon>eudicotyledons</taxon>
        <taxon>Gunneridae</taxon>
        <taxon>Pentapetalae</taxon>
        <taxon>rosids</taxon>
        <taxon>malvids</taxon>
        <taxon>Malvales</taxon>
        <taxon>Malvaceae</taxon>
        <taxon>Malvoideae</taxon>
        <taxon>Hibiscus</taxon>
    </lineage>
</organism>
<feature type="signal peptide" evidence="9">
    <location>
        <begin position="1"/>
        <end position="24"/>
    </location>
</feature>
<comment type="subcellular location">
    <subcellularLocation>
        <location evidence="1">Secreted</location>
        <location evidence="1">Extracellular space</location>
        <location evidence="1">Apoplast</location>
    </subcellularLocation>
</comment>
<protein>
    <recommendedName>
        <fullName evidence="12">Precursor of CEP9</fullName>
    </recommendedName>
</protein>
<evidence type="ECO:0000256" key="9">
    <source>
        <dbReference type="SAM" id="SignalP"/>
    </source>
</evidence>
<dbReference type="AlphaFoldDB" id="A0A9W7J3R8"/>
<keyword evidence="4" id="KW-0964">Secreted</keyword>
<dbReference type="GO" id="GO:2000280">
    <property type="term" value="P:regulation of root development"/>
    <property type="evidence" value="ECO:0007669"/>
    <property type="project" value="TreeGrafter"/>
</dbReference>
<name>A0A9W7J3R8_HIBTR</name>
<evidence type="ECO:0000256" key="1">
    <source>
        <dbReference type="ARBA" id="ARBA00004271"/>
    </source>
</evidence>
<dbReference type="PANTHER" id="PTHR33348:SF44">
    <property type="entry name" value="PRECURSOR OF CEP6"/>
    <property type="match status" value="1"/>
</dbReference>
<sequence>MELRAAFILAMIVCCHYLVFPADGRPIKSIDEPKQTSQTEKSVMHENGHEPAAVEGRGRPSFARHRSVRKQVLPPPTPSKSSDFGVSVDGYKDAFRPTTPGNSPGAGHSFGEDDEETEQKPAGRVSSIDGKHSINGDKEGFRPTNPGHSPGGGHASVSQKSKPNA</sequence>
<reference evidence="10" key="1">
    <citation type="submission" date="2023-05" db="EMBL/GenBank/DDBJ databases">
        <title>Genome and transcriptome analyses reveal genes involved in the formation of fine ridges on petal epidermal cells in Hibiscus trionum.</title>
        <authorList>
            <person name="Koshimizu S."/>
            <person name="Masuda S."/>
            <person name="Ishii T."/>
            <person name="Shirasu K."/>
            <person name="Hoshino A."/>
            <person name="Arita M."/>
        </authorList>
    </citation>
    <scope>NUCLEOTIDE SEQUENCE</scope>
    <source>
        <strain evidence="10">Hamamatsu line</strain>
    </source>
</reference>
<evidence type="ECO:0000256" key="4">
    <source>
        <dbReference type="ARBA" id="ARBA00022525"/>
    </source>
</evidence>
<evidence type="ECO:0000256" key="5">
    <source>
        <dbReference type="ARBA" id="ARBA00022702"/>
    </source>
</evidence>
<feature type="compositionally biased region" description="Polar residues" evidence="8">
    <location>
        <begin position="156"/>
        <end position="165"/>
    </location>
</feature>
<dbReference type="GO" id="GO:1901371">
    <property type="term" value="P:regulation of leaf morphogenesis"/>
    <property type="evidence" value="ECO:0007669"/>
    <property type="project" value="TreeGrafter"/>
</dbReference>
<keyword evidence="11" id="KW-1185">Reference proteome</keyword>
<dbReference type="GO" id="GO:0048364">
    <property type="term" value="P:root development"/>
    <property type="evidence" value="ECO:0007669"/>
    <property type="project" value="InterPro"/>
</dbReference>
<feature type="region of interest" description="Disordered" evidence="8">
    <location>
        <begin position="26"/>
        <end position="165"/>
    </location>
</feature>
<dbReference type="GO" id="GO:1902025">
    <property type="term" value="P:nitrate import"/>
    <property type="evidence" value="ECO:0007669"/>
    <property type="project" value="TreeGrafter"/>
</dbReference>
<dbReference type="GO" id="GO:0048046">
    <property type="term" value="C:apoplast"/>
    <property type="evidence" value="ECO:0007669"/>
    <property type="project" value="UniProtKB-SubCell"/>
</dbReference>
<dbReference type="Proteomes" id="UP001165190">
    <property type="component" value="Unassembled WGS sequence"/>
</dbReference>
<evidence type="ECO:0000313" key="10">
    <source>
        <dbReference type="EMBL" id="GMJ07986.1"/>
    </source>
</evidence>
<proteinExistence type="inferred from homology"/>
<keyword evidence="6 9" id="KW-0732">Signal</keyword>
<comment type="similarity">
    <text evidence="2">Belongs to the C-terminally encoded plant signaling peptide (CEP) family.</text>
</comment>
<keyword evidence="3" id="KW-0052">Apoplast</keyword>
<evidence type="ECO:0000256" key="2">
    <source>
        <dbReference type="ARBA" id="ARBA00008963"/>
    </source>
</evidence>
<dbReference type="GO" id="GO:0005179">
    <property type="term" value="F:hormone activity"/>
    <property type="evidence" value="ECO:0007669"/>
    <property type="project" value="UniProtKB-KW"/>
</dbReference>
<feature type="chain" id="PRO_5040952747" description="Precursor of CEP9" evidence="9">
    <location>
        <begin position="25"/>
        <end position="165"/>
    </location>
</feature>
<dbReference type="OrthoDB" id="1675975at2759"/>
<evidence type="ECO:0000256" key="7">
    <source>
        <dbReference type="ARBA" id="ARBA00023278"/>
    </source>
</evidence>
<evidence type="ECO:0000256" key="8">
    <source>
        <dbReference type="SAM" id="MobiDB-lite"/>
    </source>
</evidence>
<evidence type="ECO:0000256" key="6">
    <source>
        <dbReference type="ARBA" id="ARBA00022729"/>
    </source>
</evidence>
<gene>
    <name evidence="10" type="ORF">HRI_004467800</name>
</gene>
<evidence type="ECO:0000256" key="3">
    <source>
        <dbReference type="ARBA" id="ARBA00022523"/>
    </source>
</evidence>
<accession>A0A9W7J3R8</accession>
<keyword evidence="7" id="KW-0379">Hydroxylation</keyword>
<keyword evidence="5" id="KW-0372">Hormone</keyword>
<evidence type="ECO:0000313" key="11">
    <source>
        <dbReference type="Proteomes" id="UP001165190"/>
    </source>
</evidence>